<feature type="compositionally biased region" description="Acidic residues" evidence="1">
    <location>
        <begin position="340"/>
        <end position="368"/>
    </location>
</feature>
<dbReference type="AlphaFoldDB" id="A0A4Y9YGW9"/>
<comment type="caution">
    <text evidence="2">The sequence shown here is derived from an EMBL/GenBank/DDBJ whole genome shotgun (WGS) entry which is preliminary data.</text>
</comment>
<sequence length="506" mass="57264">MTWVLGWPLYNEDALEIAKKHNLAPRASDARRISAAKTWVVEQVGVIRALSCWVHDMPELVYAVYVDHGDNRYPPSKLVREQLILEKQYRRLKQAMPLKNFGWTRECVSETTVDEYDSEEDEEDEENSNDDDGSDDDSNDGSHEGSDDEESTTAASNADGEDATESDSETVTDGVVPDAGPAIPEATESLPREFADPSTAAHANYRAPFLPASTPLNMTWVLGWPLYEEDALGIAKKHNLAPQASDARRIQAAEMWVADQVGIIRALGCWVHDRLELVYVAYIDYGDNRYPPTKLARSELLTQKQFRCLKQAMPLKNFGWYQHNDPSSTLYEITTYEYDDVEEEEEEEEDSEEGSDTSDDESSDEDSGDEHSMDAADDSNGGDATESDNETTMFVYTFAPLDMTWILGWPLYRKDALVLAKKHNLVKDPKVGDARRIYIARMWVADQVGIINAYSCWVNNRPEIVYAAYVEFGDMRYPPAKVPRANMITDKQYNRLKRTIPLKNFG</sequence>
<dbReference type="EMBL" id="SEKV01000216">
    <property type="protein sequence ID" value="TFY61250.1"/>
    <property type="molecule type" value="Genomic_DNA"/>
</dbReference>
<feature type="region of interest" description="Disordered" evidence="1">
    <location>
        <begin position="111"/>
        <end position="190"/>
    </location>
</feature>
<evidence type="ECO:0000313" key="2">
    <source>
        <dbReference type="EMBL" id="TFY61250.1"/>
    </source>
</evidence>
<evidence type="ECO:0000256" key="1">
    <source>
        <dbReference type="SAM" id="MobiDB-lite"/>
    </source>
</evidence>
<dbReference type="STRING" id="34475.A0A4Y9YGW9"/>
<feature type="compositionally biased region" description="Acidic residues" evidence="1">
    <location>
        <begin position="112"/>
        <end position="139"/>
    </location>
</feature>
<evidence type="ECO:0000313" key="3">
    <source>
        <dbReference type="Proteomes" id="UP000298390"/>
    </source>
</evidence>
<accession>A0A4Y9YGW9</accession>
<name>A0A4Y9YGW9_9APHY</name>
<proteinExistence type="predicted"/>
<dbReference type="Proteomes" id="UP000298390">
    <property type="component" value="Unassembled WGS sequence"/>
</dbReference>
<gene>
    <name evidence="2" type="ORF">EVJ58_g4627</name>
</gene>
<reference evidence="2 3" key="1">
    <citation type="submission" date="2019-01" db="EMBL/GenBank/DDBJ databases">
        <title>Genome sequencing of the rare red list fungi Fomitopsis rosea.</title>
        <authorList>
            <person name="Buettner E."/>
            <person name="Kellner H."/>
        </authorList>
    </citation>
    <scope>NUCLEOTIDE SEQUENCE [LARGE SCALE GENOMIC DNA]</scope>
    <source>
        <strain evidence="2 3">DSM 105464</strain>
    </source>
</reference>
<feature type="region of interest" description="Disordered" evidence="1">
    <location>
        <begin position="340"/>
        <end position="388"/>
    </location>
</feature>
<organism evidence="2 3">
    <name type="scientific">Rhodofomes roseus</name>
    <dbReference type="NCBI Taxonomy" id="34475"/>
    <lineage>
        <taxon>Eukaryota</taxon>
        <taxon>Fungi</taxon>
        <taxon>Dikarya</taxon>
        <taxon>Basidiomycota</taxon>
        <taxon>Agaricomycotina</taxon>
        <taxon>Agaricomycetes</taxon>
        <taxon>Polyporales</taxon>
        <taxon>Rhodofomes</taxon>
    </lineage>
</organism>
<protein>
    <submittedName>
        <fullName evidence="2">Uncharacterized protein</fullName>
    </submittedName>
</protein>
<feature type="compositionally biased region" description="Acidic residues" evidence="1">
    <location>
        <begin position="159"/>
        <end position="170"/>
    </location>
</feature>